<keyword evidence="9" id="KW-0961">Cell wall biogenesis/degradation</keyword>
<dbReference type="InterPro" id="IPR010275">
    <property type="entry name" value="MepK"/>
</dbReference>
<dbReference type="EMBL" id="JBHSJF010000002">
    <property type="protein sequence ID" value="MFC5066976.1"/>
    <property type="molecule type" value="Genomic_DNA"/>
</dbReference>
<keyword evidence="14" id="KW-1185">Reference proteome</keyword>
<comment type="cofactor">
    <cofactor evidence="1">
        <name>Zn(2+)</name>
        <dbReference type="ChEBI" id="CHEBI:29105"/>
    </cofactor>
</comment>
<evidence type="ECO:0000256" key="5">
    <source>
        <dbReference type="ARBA" id="ARBA00022729"/>
    </source>
</evidence>
<dbReference type="InterPro" id="IPR009045">
    <property type="entry name" value="Zn_M74/Hedgehog-like"/>
</dbReference>
<evidence type="ECO:0000256" key="6">
    <source>
        <dbReference type="ARBA" id="ARBA00022801"/>
    </source>
</evidence>
<keyword evidence="4" id="KW-0479">Metal-binding</keyword>
<keyword evidence="3" id="KW-0645">Protease</keyword>
<evidence type="ECO:0000313" key="13">
    <source>
        <dbReference type="EMBL" id="MFC5066976.1"/>
    </source>
</evidence>
<evidence type="ECO:0000256" key="3">
    <source>
        <dbReference type="ARBA" id="ARBA00022670"/>
    </source>
</evidence>
<dbReference type="RefSeq" id="WP_114957386.1">
    <property type="nucleotide sequence ID" value="NZ_JBHSJF010000002.1"/>
</dbReference>
<evidence type="ECO:0000313" key="14">
    <source>
        <dbReference type="Proteomes" id="UP001595796"/>
    </source>
</evidence>
<evidence type="ECO:0000256" key="7">
    <source>
        <dbReference type="ARBA" id="ARBA00022833"/>
    </source>
</evidence>
<feature type="region of interest" description="Disordered" evidence="12">
    <location>
        <begin position="263"/>
        <end position="296"/>
    </location>
</feature>
<evidence type="ECO:0000256" key="12">
    <source>
        <dbReference type="SAM" id="MobiDB-lite"/>
    </source>
</evidence>
<evidence type="ECO:0000256" key="8">
    <source>
        <dbReference type="ARBA" id="ARBA00023049"/>
    </source>
</evidence>
<protein>
    <recommendedName>
        <fullName evidence="11">Murein endopeptidase K</fullName>
    </recommendedName>
</protein>
<proteinExistence type="inferred from homology"/>
<name>A0ABV9YWG9_9HYPH</name>
<dbReference type="PANTHER" id="PTHR37425">
    <property type="match status" value="1"/>
</dbReference>
<keyword evidence="8" id="KW-0482">Metalloprotease</keyword>
<dbReference type="Gene3D" id="3.30.1380.10">
    <property type="match status" value="1"/>
</dbReference>
<dbReference type="Pfam" id="PF05951">
    <property type="entry name" value="Peptidase_M15_2"/>
    <property type="match status" value="1"/>
</dbReference>
<comment type="similarity">
    <text evidence="10">Belongs to the peptidase M15 family.</text>
</comment>
<evidence type="ECO:0000256" key="10">
    <source>
        <dbReference type="ARBA" id="ARBA00093448"/>
    </source>
</evidence>
<organism evidence="13 14">
    <name type="scientific">Flaviflagellibacter deserti</name>
    <dbReference type="NCBI Taxonomy" id="2267266"/>
    <lineage>
        <taxon>Bacteria</taxon>
        <taxon>Pseudomonadati</taxon>
        <taxon>Pseudomonadota</taxon>
        <taxon>Alphaproteobacteria</taxon>
        <taxon>Hyphomicrobiales</taxon>
        <taxon>Flaviflagellibacter</taxon>
    </lineage>
</organism>
<evidence type="ECO:0000256" key="11">
    <source>
        <dbReference type="ARBA" id="ARBA00093666"/>
    </source>
</evidence>
<evidence type="ECO:0000256" key="4">
    <source>
        <dbReference type="ARBA" id="ARBA00022723"/>
    </source>
</evidence>
<dbReference type="CDD" id="cd14844">
    <property type="entry name" value="Zn-DD-carboxypeptidase_like"/>
    <property type="match status" value="1"/>
</dbReference>
<gene>
    <name evidence="13" type="ORF">ACFPFW_02990</name>
</gene>
<keyword evidence="5" id="KW-0732">Signal</keyword>
<keyword evidence="6" id="KW-0378">Hydrolase</keyword>
<evidence type="ECO:0000256" key="2">
    <source>
        <dbReference type="ARBA" id="ARBA00004776"/>
    </source>
</evidence>
<reference evidence="14" key="1">
    <citation type="journal article" date="2019" name="Int. J. Syst. Evol. Microbiol.">
        <title>The Global Catalogue of Microorganisms (GCM) 10K type strain sequencing project: providing services to taxonomists for standard genome sequencing and annotation.</title>
        <authorList>
            <consortium name="The Broad Institute Genomics Platform"/>
            <consortium name="The Broad Institute Genome Sequencing Center for Infectious Disease"/>
            <person name="Wu L."/>
            <person name="Ma J."/>
        </authorList>
    </citation>
    <scope>NUCLEOTIDE SEQUENCE [LARGE SCALE GENOMIC DNA]</scope>
    <source>
        <strain evidence="14">CGMCC 1.16444</strain>
    </source>
</reference>
<keyword evidence="7" id="KW-0862">Zinc</keyword>
<dbReference type="PANTHER" id="PTHR37425:SF1">
    <property type="entry name" value="OUTER MEMBRANE PROTEIN"/>
    <property type="match status" value="1"/>
</dbReference>
<dbReference type="SUPFAM" id="SSF55166">
    <property type="entry name" value="Hedgehog/DD-peptidase"/>
    <property type="match status" value="1"/>
</dbReference>
<dbReference type="Proteomes" id="UP001595796">
    <property type="component" value="Unassembled WGS sequence"/>
</dbReference>
<evidence type="ECO:0000256" key="1">
    <source>
        <dbReference type="ARBA" id="ARBA00001947"/>
    </source>
</evidence>
<accession>A0ABV9YWG9</accession>
<comment type="caution">
    <text evidence="13">The sequence shown here is derived from an EMBL/GenBank/DDBJ whole genome shotgun (WGS) entry which is preliminary data.</text>
</comment>
<evidence type="ECO:0000256" key="9">
    <source>
        <dbReference type="ARBA" id="ARBA00023316"/>
    </source>
</evidence>
<comment type="pathway">
    <text evidence="2">Cell wall biogenesis; cell wall polysaccharide biosynthesis.</text>
</comment>
<sequence>MTKVSAGKSRLVTKLSRSSAIVALSAGILVVGSSGTQNAIANGDTRTLSFYHTHSKERITVTFKKNGRYDQSALKQLNHFLRDWRNQKETTMEPRLFDVVWEVQKDAGSREPIQIISAYRSPETNAMLRSRSSGVAKFSQHTLGHAMDIHVPDVPMSKIREAGLRLQRGGVGFYPSSGTPFVHLDVGNVRMWPRMSRDQLAKVFPDGRTVHLPADGKPLKNYALALADLKRNGATVKGMPASSSTMVASNTSRSGGFLSRMIGGGDDDEETTAPVSDTTPATAVAKAPPPAPETAPAPTAVAAIASIAPVPMPSARPAMAYAAPEVPAGPQMAWQAGPQAAVGRASAAYELAALQSEPSAAPPTPAAQVAMPMPRPLSSTTPAALTAANAPGVPMPAMRPAPVAASAGGLATSGAEAARLLAAAVRDVTQRRPKPQPVQTAALRSSPNVLDKDVPAVALSPNRTMSDPEASMAHPDFAQVNGMLSQPTKVLAVTFTANPTGGLDSGAFKGSSVALLRTQSFGPQQTATLLPRG</sequence>